<gene>
    <name evidence="8" type="primary">Znf628_0</name>
    <name evidence="8" type="ORF">g.14504</name>
</gene>
<protein>
    <submittedName>
        <fullName evidence="8">Zinc finger protein 628</fullName>
    </submittedName>
</protein>
<dbReference type="PANTHER" id="PTHR24379:SF126">
    <property type="entry name" value="LD25880P"/>
    <property type="match status" value="1"/>
</dbReference>
<evidence type="ECO:0000259" key="7">
    <source>
        <dbReference type="PROSITE" id="PS50157"/>
    </source>
</evidence>
<keyword evidence="2" id="KW-0677">Repeat</keyword>
<keyword evidence="4" id="KW-0862">Zinc</keyword>
<dbReference type="PROSITE" id="PS00028">
    <property type="entry name" value="ZINC_FINGER_C2H2_1"/>
    <property type="match status" value="3"/>
</dbReference>
<feature type="region of interest" description="Disordered" evidence="6">
    <location>
        <begin position="167"/>
        <end position="190"/>
    </location>
</feature>
<dbReference type="Gene3D" id="3.30.160.60">
    <property type="entry name" value="Classic Zinc Finger"/>
    <property type="match status" value="2"/>
</dbReference>
<evidence type="ECO:0000256" key="4">
    <source>
        <dbReference type="ARBA" id="ARBA00022833"/>
    </source>
</evidence>
<reference evidence="8" key="1">
    <citation type="submission" date="2018-10" db="EMBL/GenBank/DDBJ databases">
        <title>Transcriptome assembly of Aceria tosichella (Wheat curl mite) Type 2.</title>
        <authorList>
            <person name="Scully E.D."/>
            <person name="Geib S.M."/>
            <person name="Palmer N.A."/>
            <person name="Gupta A.K."/>
            <person name="Sarath G."/>
            <person name="Tatineni S."/>
        </authorList>
    </citation>
    <scope>NUCLEOTIDE SEQUENCE</scope>
    <source>
        <strain evidence="8">LincolnNE</strain>
    </source>
</reference>
<evidence type="ECO:0000256" key="2">
    <source>
        <dbReference type="ARBA" id="ARBA00022737"/>
    </source>
</evidence>
<keyword evidence="3 5" id="KW-0863">Zinc-finger</keyword>
<sequence>MVDFECDTCGSSFDDRHRLMQHQSIHLELKKDWFKETPVDEVMKIFNRRRGEFLCNTCNLRFEATFDYDKHNHQVHGQRPYCCQFCGNGTRTFRFWRQYLNHLYDHRYIFSCTIDDCDFTVNRRDSLRFHIFRFHLNCQLPQQQTHIRSAGHHNMLLNDSKWPALDVDEERDDQDEQDQDDMEAMNMMGE</sequence>
<name>A0A6G1SPU8_9ACAR</name>
<organism evidence="8">
    <name type="scientific">Aceria tosichella</name>
    <name type="common">wheat curl mite</name>
    <dbReference type="NCBI Taxonomy" id="561515"/>
    <lineage>
        <taxon>Eukaryota</taxon>
        <taxon>Metazoa</taxon>
        <taxon>Ecdysozoa</taxon>
        <taxon>Arthropoda</taxon>
        <taxon>Chelicerata</taxon>
        <taxon>Arachnida</taxon>
        <taxon>Acari</taxon>
        <taxon>Acariformes</taxon>
        <taxon>Trombidiformes</taxon>
        <taxon>Prostigmata</taxon>
        <taxon>Eupodina</taxon>
        <taxon>Eriophyoidea</taxon>
        <taxon>Eriophyidae</taxon>
        <taxon>Eriophyinae</taxon>
        <taxon>Aceriini</taxon>
        <taxon>Aceria</taxon>
    </lineage>
</organism>
<dbReference type="SMART" id="SM00355">
    <property type="entry name" value="ZnF_C2H2"/>
    <property type="match status" value="4"/>
</dbReference>
<evidence type="ECO:0000313" key="8">
    <source>
        <dbReference type="EMBL" id="MDE52207.1"/>
    </source>
</evidence>
<dbReference type="PANTHER" id="PTHR24379">
    <property type="entry name" value="KRAB AND ZINC FINGER DOMAIN-CONTAINING"/>
    <property type="match status" value="1"/>
</dbReference>
<dbReference type="InterPro" id="IPR013087">
    <property type="entry name" value="Znf_C2H2_type"/>
</dbReference>
<feature type="domain" description="C2H2-type" evidence="7">
    <location>
        <begin position="4"/>
        <end position="31"/>
    </location>
</feature>
<dbReference type="GO" id="GO:0008270">
    <property type="term" value="F:zinc ion binding"/>
    <property type="evidence" value="ECO:0007669"/>
    <property type="project" value="UniProtKB-KW"/>
</dbReference>
<dbReference type="PROSITE" id="PS50157">
    <property type="entry name" value="ZINC_FINGER_C2H2_2"/>
    <property type="match status" value="1"/>
</dbReference>
<dbReference type="EMBL" id="GGYP01007436">
    <property type="protein sequence ID" value="MDE52207.1"/>
    <property type="molecule type" value="Transcribed_RNA"/>
</dbReference>
<evidence type="ECO:0000256" key="6">
    <source>
        <dbReference type="SAM" id="MobiDB-lite"/>
    </source>
</evidence>
<keyword evidence="1" id="KW-0479">Metal-binding</keyword>
<feature type="compositionally biased region" description="Acidic residues" evidence="6">
    <location>
        <begin position="167"/>
        <end position="183"/>
    </location>
</feature>
<evidence type="ECO:0000256" key="3">
    <source>
        <dbReference type="ARBA" id="ARBA00022771"/>
    </source>
</evidence>
<dbReference type="AlphaFoldDB" id="A0A6G1SPU8"/>
<proteinExistence type="predicted"/>
<evidence type="ECO:0000256" key="5">
    <source>
        <dbReference type="PROSITE-ProRule" id="PRU00042"/>
    </source>
</evidence>
<dbReference type="SUPFAM" id="SSF57667">
    <property type="entry name" value="beta-beta-alpha zinc fingers"/>
    <property type="match status" value="1"/>
</dbReference>
<dbReference type="InterPro" id="IPR036236">
    <property type="entry name" value="Znf_C2H2_sf"/>
</dbReference>
<evidence type="ECO:0000256" key="1">
    <source>
        <dbReference type="ARBA" id="ARBA00022723"/>
    </source>
</evidence>
<accession>A0A6G1SPU8</accession>